<protein>
    <submittedName>
        <fullName evidence="1">Uncharacterized protein</fullName>
    </submittedName>
</protein>
<dbReference type="EMBL" id="FP929003">
    <property type="protein sequence ID" value="CBK43184.1"/>
    <property type="molecule type" value="Genomic_DNA"/>
</dbReference>
<dbReference type="OrthoDB" id="9256166at2"/>
<keyword evidence="2" id="KW-1185">Reference proteome</keyword>
<reference evidence="1 2" key="1">
    <citation type="journal article" date="2010" name="Proc. Natl. Acad. Sci. U.S.A.">
        <title>A Nitrospira metagenome illuminates the physiology and evolution of globally important nitrite-oxidizing bacteria.</title>
        <authorList>
            <person name="Lucker S."/>
            <person name="Wagner M."/>
            <person name="Maixner F."/>
            <person name="Pelletier E."/>
            <person name="Koch H."/>
            <person name="Vacherie B."/>
            <person name="Rattei T."/>
            <person name="Sinninghe Damste J."/>
            <person name="Spieck E."/>
            <person name="Le Paslier D."/>
            <person name="Daims H."/>
        </authorList>
    </citation>
    <scope>NUCLEOTIDE SEQUENCE [LARGE SCALE GENOMIC DNA]</scope>
</reference>
<gene>
    <name evidence="1" type="ORF">NIDE3499</name>
</gene>
<name>D8PIU7_9BACT</name>
<organism evidence="1 2">
    <name type="scientific">Nitrospira defluvii</name>
    <dbReference type="NCBI Taxonomy" id="330214"/>
    <lineage>
        <taxon>Bacteria</taxon>
        <taxon>Pseudomonadati</taxon>
        <taxon>Nitrospirota</taxon>
        <taxon>Nitrospiria</taxon>
        <taxon>Nitrospirales</taxon>
        <taxon>Nitrospiraceae</taxon>
        <taxon>Nitrospira</taxon>
    </lineage>
</organism>
<proteinExistence type="predicted"/>
<dbReference type="KEGG" id="nde:NIDE3499"/>
<dbReference type="Proteomes" id="UP000001660">
    <property type="component" value="Chromosome"/>
</dbReference>
<accession>D8PIU7</accession>
<dbReference type="AlphaFoldDB" id="D8PIU7"/>
<evidence type="ECO:0000313" key="2">
    <source>
        <dbReference type="Proteomes" id="UP000001660"/>
    </source>
</evidence>
<evidence type="ECO:0000313" key="1">
    <source>
        <dbReference type="EMBL" id="CBK43184.1"/>
    </source>
</evidence>
<dbReference type="STRING" id="330214.NIDE3499"/>
<sequence length="109" mass="11654">MLRREERIGLGLAVLLLCLCGGSPGTVPTVLAEEPTVELNSPEVVRQVLEQQVGKRVKVKLLSGQDLDGKVAKVGTQAVVLSELGGMEFFDATLRLDQVAAVVVKSRTK</sequence>
<dbReference type="HOGENOM" id="CLU_2179063_0_0_0"/>
<dbReference type="eggNOG" id="ENOG5033AYB">
    <property type="taxonomic scope" value="Bacteria"/>
</dbReference>